<dbReference type="SMART" id="SM00256">
    <property type="entry name" value="FBOX"/>
    <property type="match status" value="1"/>
</dbReference>
<feature type="domain" description="F-box" evidence="2">
    <location>
        <begin position="38"/>
        <end position="87"/>
    </location>
</feature>
<feature type="compositionally biased region" description="Basic residues" evidence="1">
    <location>
        <begin position="24"/>
        <end position="35"/>
    </location>
</feature>
<protein>
    <recommendedName>
        <fullName evidence="2">F-box domain-containing protein</fullName>
    </recommendedName>
</protein>
<dbReference type="STRING" id="742152.A0A2H3JMV3"/>
<dbReference type="PROSITE" id="PS50181">
    <property type="entry name" value="FBOX"/>
    <property type="match status" value="1"/>
</dbReference>
<accession>A0A2H3JMV3</accession>
<dbReference type="Pfam" id="PF00646">
    <property type="entry name" value="F-box"/>
    <property type="match status" value="1"/>
</dbReference>
<keyword evidence="4" id="KW-1185">Reference proteome</keyword>
<dbReference type="OMA" id="MEEWHED"/>
<dbReference type="CDD" id="cd09917">
    <property type="entry name" value="F-box_SF"/>
    <property type="match status" value="1"/>
</dbReference>
<dbReference type="OrthoDB" id="2322499at2759"/>
<feature type="non-terminal residue" evidence="3">
    <location>
        <position position="1"/>
    </location>
</feature>
<dbReference type="PROSITE" id="PS00028">
    <property type="entry name" value="ZINC_FINGER_C2H2_1"/>
    <property type="match status" value="1"/>
</dbReference>
<feature type="region of interest" description="Disordered" evidence="1">
    <location>
        <begin position="1"/>
        <end position="35"/>
    </location>
</feature>
<proteinExistence type="predicted"/>
<sequence>MALRRKQKIAEDAPQTGRNVAKPKAPRTRAFKGKRGGLQSLPDMPLDILFEIFTCLGPKDLLYLTRTSKSLRQLLMTRETISVWKATRANIRELPECPSFLSEPAYANLAFSPHCHRCLKSNVRIVIWEFCARYCSKCKLEMFCSWNMFKSSSDYELSKALNVFQTRERGRHEIWDFHRPEFERVKQIWESLPDAEAKAQFMKEQKERVQQIKEFSRLCRRWENSLAEERSAELEEHRRTRLRQIVSKLEEMGWGEELDKMRDGCYAELAKHTSVCISRPLTERTWKKIRDDVVERMKELRERRIKEERRKTLVTRLRLLSTALEEMLSDVRATAATQMEPFISDYAFMPEFRSIIESPDEREVTREIVSWQANLKSRFVDLVKSKITAPEGVDVCDLAITFVICRGCLCLRLLWFPGLLAHECFRMISYGMDRNPDAYESIVASVMSDRRPQFTMLEVPDDTALDRSRNIVRLCKLDPATATTQDMDALDIRLSNVSNNETKDRTWRAAMHLDCLFPRPLAVKWSLVPQSRMDELRERERAYLKRRAIWCCALCSYSFHHGSRIWDHADIKTHMLPHHHIELPSEVNGDIFMHADHHTLLGHPHINPEFS</sequence>
<reference evidence="3 4" key="1">
    <citation type="journal article" date="2012" name="Science">
        <title>The Paleozoic origin of enzymatic lignin decomposition reconstructed from 31 fungal genomes.</title>
        <authorList>
            <person name="Floudas D."/>
            <person name="Binder M."/>
            <person name="Riley R."/>
            <person name="Barry K."/>
            <person name="Blanchette R.A."/>
            <person name="Henrissat B."/>
            <person name="Martinez A.T."/>
            <person name="Otillar R."/>
            <person name="Spatafora J.W."/>
            <person name="Yadav J.S."/>
            <person name="Aerts A."/>
            <person name="Benoit I."/>
            <person name="Boyd A."/>
            <person name="Carlson A."/>
            <person name="Copeland A."/>
            <person name="Coutinho P.M."/>
            <person name="de Vries R.P."/>
            <person name="Ferreira P."/>
            <person name="Findley K."/>
            <person name="Foster B."/>
            <person name="Gaskell J."/>
            <person name="Glotzer D."/>
            <person name="Gorecki P."/>
            <person name="Heitman J."/>
            <person name="Hesse C."/>
            <person name="Hori C."/>
            <person name="Igarashi K."/>
            <person name="Jurgens J.A."/>
            <person name="Kallen N."/>
            <person name="Kersten P."/>
            <person name="Kohler A."/>
            <person name="Kuees U."/>
            <person name="Kumar T.K.A."/>
            <person name="Kuo A."/>
            <person name="LaButti K."/>
            <person name="Larrondo L.F."/>
            <person name="Lindquist E."/>
            <person name="Ling A."/>
            <person name="Lombard V."/>
            <person name="Lucas S."/>
            <person name="Lundell T."/>
            <person name="Martin R."/>
            <person name="McLaughlin D.J."/>
            <person name="Morgenstern I."/>
            <person name="Morin E."/>
            <person name="Murat C."/>
            <person name="Nagy L.G."/>
            <person name="Nolan M."/>
            <person name="Ohm R.A."/>
            <person name="Patyshakuliyeva A."/>
            <person name="Rokas A."/>
            <person name="Ruiz-Duenas F.J."/>
            <person name="Sabat G."/>
            <person name="Salamov A."/>
            <person name="Samejima M."/>
            <person name="Schmutz J."/>
            <person name="Slot J.C."/>
            <person name="St John F."/>
            <person name="Stenlid J."/>
            <person name="Sun H."/>
            <person name="Sun S."/>
            <person name="Syed K."/>
            <person name="Tsang A."/>
            <person name="Wiebenga A."/>
            <person name="Young D."/>
            <person name="Pisabarro A."/>
            <person name="Eastwood D.C."/>
            <person name="Martin F."/>
            <person name="Cullen D."/>
            <person name="Grigoriev I.V."/>
            <person name="Hibbett D.S."/>
        </authorList>
    </citation>
    <scope>NUCLEOTIDE SEQUENCE [LARGE SCALE GENOMIC DNA]</scope>
    <source>
        <strain evidence="3 4">MD-104</strain>
    </source>
</reference>
<dbReference type="EMBL" id="KB468146">
    <property type="protein sequence ID" value="PCH43522.1"/>
    <property type="molecule type" value="Genomic_DNA"/>
</dbReference>
<name>A0A2H3JMV3_WOLCO</name>
<dbReference type="InterPro" id="IPR001810">
    <property type="entry name" value="F-box_dom"/>
</dbReference>
<gene>
    <name evidence="3" type="ORF">WOLCODRAFT_138394</name>
</gene>
<dbReference type="InterPro" id="IPR013087">
    <property type="entry name" value="Znf_C2H2_type"/>
</dbReference>
<dbReference type="Proteomes" id="UP000218811">
    <property type="component" value="Unassembled WGS sequence"/>
</dbReference>
<evidence type="ECO:0000313" key="3">
    <source>
        <dbReference type="EMBL" id="PCH43522.1"/>
    </source>
</evidence>
<organism evidence="3 4">
    <name type="scientific">Wolfiporia cocos (strain MD-104)</name>
    <name type="common">Brown rot fungus</name>
    <dbReference type="NCBI Taxonomy" id="742152"/>
    <lineage>
        <taxon>Eukaryota</taxon>
        <taxon>Fungi</taxon>
        <taxon>Dikarya</taxon>
        <taxon>Basidiomycota</taxon>
        <taxon>Agaricomycotina</taxon>
        <taxon>Agaricomycetes</taxon>
        <taxon>Polyporales</taxon>
        <taxon>Phaeolaceae</taxon>
        <taxon>Wolfiporia</taxon>
    </lineage>
</organism>
<evidence type="ECO:0000256" key="1">
    <source>
        <dbReference type="SAM" id="MobiDB-lite"/>
    </source>
</evidence>
<evidence type="ECO:0000313" key="4">
    <source>
        <dbReference type="Proteomes" id="UP000218811"/>
    </source>
</evidence>
<evidence type="ECO:0000259" key="2">
    <source>
        <dbReference type="PROSITE" id="PS50181"/>
    </source>
</evidence>
<dbReference type="SUPFAM" id="SSF81383">
    <property type="entry name" value="F-box domain"/>
    <property type="match status" value="1"/>
</dbReference>
<dbReference type="AlphaFoldDB" id="A0A2H3JMV3"/>
<dbReference type="InterPro" id="IPR036047">
    <property type="entry name" value="F-box-like_dom_sf"/>
</dbReference>